<organism evidence="3 4">
    <name type="scientific">Sphingobacterium tenebrionis</name>
    <dbReference type="NCBI Taxonomy" id="3111775"/>
    <lineage>
        <taxon>Bacteria</taxon>
        <taxon>Pseudomonadati</taxon>
        <taxon>Bacteroidota</taxon>
        <taxon>Sphingobacteriia</taxon>
        <taxon>Sphingobacteriales</taxon>
        <taxon>Sphingobacteriaceae</taxon>
        <taxon>Sphingobacterium</taxon>
    </lineage>
</organism>
<feature type="transmembrane region" description="Helical" evidence="1">
    <location>
        <begin position="304"/>
        <end position="325"/>
    </location>
</feature>
<dbReference type="RefSeq" id="WP_134776380.1">
    <property type="nucleotide sequence ID" value="NZ_JAYLLN010000021.1"/>
</dbReference>
<feature type="transmembrane region" description="Helical" evidence="1">
    <location>
        <begin position="246"/>
        <end position="266"/>
    </location>
</feature>
<feature type="transmembrane region" description="Helical" evidence="1">
    <location>
        <begin position="6"/>
        <end position="22"/>
    </location>
</feature>
<proteinExistence type="predicted"/>
<keyword evidence="1" id="KW-1133">Transmembrane helix</keyword>
<feature type="transmembrane region" description="Helical" evidence="1">
    <location>
        <begin position="100"/>
        <end position="120"/>
    </location>
</feature>
<keyword evidence="3" id="KW-0012">Acyltransferase</keyword>
<feature type="transmembrane region" description="Helical" evidence="1">
    <location>
        <begin position="278"/>
        <end position="298"/>
    </location>
</feature>
<evidence type="ECO:0000313" key="3">
    <source>
        <dbReference type="EMBL" id="MEI5985198.1"/>
    </source>
</evidence>
<dbReference type="EMBL" id="JAYLLN010000021">
    <property type="protein sequence ID" value="MEI5985198.1"/>
    <property type="molecule type" value="Genomic_DNA"/>
</dbReference>
<evidence type="ECO:0000313" key="4">
    <source>
        <dbReference type="Proteomes" id="UP001363035"/>
    </source>
</evidence>
<gene>
    <name evidence="3" type="ORF">VJ786_09810</name>
</gene>
<name>A0ABU8I6F5_9SPHI</name>
<feature type="transmembrane region" description="Helical" evidence="1">
    <location>
        <begin position="221"/>
        <end position="240"/>
    </location>
</feature>
<reference evidence="3 4" key="1">
    <citation type="submission" date="2024-01" db="EMBL/GenBank/DDBJ databases">
        <title>Sphingobacterium tenebrionis sp. nov., a novel endophyte isolated from tenebrio molitor intestines.</title>
        <authorList>
            <person name="Zhang C."/>
        </authorList>
    </citation>
    <scope>NUCLEOTIDE SEQUENCE [LARGE SCALE GENOMIC DNA]</scope>
    <source>
        <strain evidence="3 4">PU5-4</strain>
    </source>
</reference>
<evidence type="ECO:0000256" key="1">
    <source>
        <dbReference type="SAM" id="Phobius"/>
    </source>
</evidence>
<feature type="transmembrane region" description="Helical" evidence="1">
    <location>
        <begin position="57"/>
        <end position="80"/>
    </location>
</feature>
<keyword evidence="4" id="KW-1185">Reference proteome</keyword>
<feature type="transmembrane region" description="Helical" evidence="1">
    <location>
        <begin position="168"/>
        <end position="185"/>
    </location>
</feature>
<sequence>MNSISFIAIIGILYLLSISLWKKKYVPFTIEQSNSFKGILSILIVLSHLNFHAEMPLFLTITKWAGTKVALFFFISGYGLMASYRKKEQSYLQGFLGKRLWKIILPLLVITFFFLFTQFLDKGIFNLEIFQNLWIGLTPLPYSWFAYIILIFYLVFFVVFSTKWSLKIKIISMFSISLIISYLLYQKGFDRAWWVSNLAFPFGMLFQAQESRLIGWSRTKFGNILFVPICLGLAFIFAFFKIEFLYIFSYVFIVLAVVILLSYSGLSKGSIFNFLGKISYETYLIHGVLYFILRGNHIFIQNNWLYLGVSILSTIFLATLFHKLFNYIYTLKK</sequence>
<keyword evidence="1" id="KW-0472">Membrane</keyword>
<dbReference type="InterPro" id="IPR002656">
    <property type="entry name" value="Acyl_transf_3_dom"/>
</dbReference>
<dbReference type="GO" id="GO:0016746">
    <property type="term" value="F:acyltransferase activity"/>
    <property type="evidence" value="ECO:0007669"/>
    <property type="project" value="UniProtKB-KW"/>
</dbReference>
<feature type="transmembrane region" description="Helical" evidence="1">
    <location>
        <begin position="34"/>
        <end position="51"/>
    </location>
</feature>
<feature type="transmembrane region" description="Helical" evidence="1">
    <location>
        <begin position="140"/>
        <end position="161"/>
    </location>
</feature>
<keyword evidence="3" id="KW-0808">Transferase</keyword>
<feature type="domain" description="Acyltransferase 3" evidence="2">
    <location>
        <begin position="35"/>
        <end position="321"/>
    </location>
</feature>
<comment type="caution">
    <text evidence="3">The sequence shown here is derived from an EMBL/GenBank/DDBJ whole genome shotgun (WGS) entry which is preliminary data.</text>
</comment>
<keyword evidence="1" id="KW-0812">Transmembrane</keyword>
<protein>
    <submittedName>
        <fullName evidence="3">Acyltransferase family protein</fullName>
    </submittedName>
</protein>
<accession>A0ABU8I6F5</accession>
<evidence type="ECO:0000259" key="2">
    <source>
        <dbReference type="Pfam" id="PF01757"/>
    </source>
</evidence>
<feature type="transmembrane region" description="Helical" evidence="1">
    <location>
        <begin position="191"/>
        <end position="209"/>
    </location>
</feature>
<dbReference type="Pfam" id="PF01757">
    <property type="entry name" value="Acyl_transf_3"/>
    <property type="match status" value="1"/>
</dbReference>
<dbReference type="Proteomes" id="UP001363035">
    <property type="component" value="Unassembled WGS sequence"/>
</dbReference>